<dbReference type="CDD" id="cd12343">
    <property type="entry name" value="RRM1_2_CoAA_like"/>
    <property type="match status" value="1"/>
</dbReference>
<dbReference type="EMBL" id="JAOYFB010000001">
    <property type="protein sequence ID" value="KAK4005067.1"/>
    <property type="molecule type" value="Genomic_DNA"/>
</dbReference>
<evidence type="ECO:0000313" key="5">
    <source>
        <dbReference type="EMBL" id="KAK4005067.1"/>
    </source>
</evidence>
<evidence type="ECO:0000259" key="4">
    <source>
        <dbReference type="PROSITE" id="PS50102"/>
    </source>
</evidence>
<dbReference type="InterPro" id="IPR000504">
    <property type="entry name" value="RRM_dom"/>
</dbReference>
<accession>A0ABQ9YWP6</accession>
<protein>
    <recommendedName>
        <fullName evidence="4">RRM domain-containing protein</fullName>
    </recommendedName>
</protein>
<keyword evidence="6" id="KW-1185">Reference proteome</keyword>
<feature type="region of interest" description="Disordered" evidence="3">
    <location>
        <begin position="67"/>
        <end position="266"/>
    </location>
</feature>
<comment type="caution">
    <text evidence="5">The sequence shown here is derived from an EMBL/GenBank/DDBJ whole genome shotgun (WGS) entry which is preliminary data.</text>
</comment>
<dbReference type="PANTHER" id="PTHR23147">
    <property type="entry name" value="SERINE/ARGININE RICH SPLICING FACTOR"/>
    <property type="match status" value="1"/>
</dbReference>
<sequence>MAAPPTKIFVGRLPLDAKQEDLRALFEKYGVITECDVLNRFGFVHMKSEEMAKRAIAALHNSEFMGSRITVEPSTGKKGAGGGGGGGRGGRSPGGGRGGGPVGRNGAFGGGRPSPYDRPRGLGDRYGPPGGLPPSNGGGYYEDFDMYGRRGPAPVSRDPYGPPSYERRGYEPGYGDRYGGGDRDRRPMPPMGGSPYDRRPPPSADYPPSRAGPEYRRRTPPPGPMGDTYGRFDRDVYETVPSDPYGSRRYPGATPLGDRDLPPRRY</sequence>
<dbReference type="PROSITE" id="PS50102">
    <property type="entry name" value="RRM"/>
    <property type="match status" value="1"/>
</dbReference>
<gene>
    <name evidence="5" type="ORF">OUZ56_006791</name>
</gene>
<dbReference type="Proteomes" id="UP001234178">
    <property type="component" value="Unassembled WGS sequence"/>
</dbReference>
<dbReference type="InterPro" id="IPR050907">
    <property type="entry name" value="SRSF"/>
</dbReference>
<feature type="compositionally biased region" description="Basic and acidic residues" evidence="3">
    <location>
        <begin position="257"/>
        <end position="266"/>
    </location>
</feature>
<proteinExistence type="predicted"/>
<dbReference type="Pfam" id="PF00076">
    <property type="entry name" value="RRM_1"/>
    <property type="match status" value="1"/>
</dbReference>
<feature type="domain" description="RRM" evidence="4">
    <location>
        <begin position="6"/>
        <end position="76"/>
    </location>
</feature>
<name>A0ABQ9YWP6_9CRUS</name>
<evidence type="ECO:0000313" key="6">
    <source>
        <dbReference type="Proteomes" id="UP001234178"/>
    </source>
</evidence>
<dbReference type="Gene3D" id="3.30.70.330">
    <property type="match status" value="1"/>
</dbReference>
<evidence type="ECO:0000256" key="3">
    <source>
        <dbReference type="SAM" id="MobiDB-lite"/>
    </source>
</evidence>
<dbReference type="SUPFAM" id="SSF54928">
    <property type="entry name" value="RNA-binding domain, RBD"/>
    <property type="match status" value="1"/>
</dbReference>
<evidence type="ECO:0000256" key="2">
    <source>
        <dbReference type="PROSITE-ProRule" id="PRU00176"/>
    </source>
</evidence>
<feature type="compositionally biased region" description="Gly residues" evidence="3">
    <location>
        <begin position="78"/>
        <end position="112"/>
    </location>
</feature>
<evidence type="ECO:0000256" key="1">
    <source>
        <dbReference type="ARBA" id="ARBA00022884"/>
    </source>
</evidence>
<reference evidence="5 6" key="1">
    <citation type="journal article" date="2023" name="Nucleic Acids Res.">
        <title>The hologenome of Daphnia magna reveals possible DNA methylation and microbiome-mediated evolution of the host genome.</title>
        <authorList>
            <person name="Chaturvedi A."/>
            <person name="Li X."/>
            <person name="Dhandapani V."/>
            <person name="Marshall H."/>
            <person name="Kissane S."/>
            <person name="Cuenca-Cambronero M."/>
            <person name="Asole G."/>
            <person name="Calvet F."/>
            <person name="Ruiz-Romero M."/>
            <person name="Marangio P."/>
            <person name="Guigo R."/>
            <person name="Rago D."/>
            <person name="Mirbahai L."/>
            <person name="Eastwood N."/>
            <person name="Colbourne J.K."/>
            <person name="Zhou J."/>
            <person name="Mallon E."/>
            <person name="Orsini L."/>
        </authorList>
    </citation>
    <scope>NUCLEOTIDE SEQUENCE [LARGE SCALE GENOMIC DNA]</scope>
    <source>
        <strain evidence="5">LRV0_1</strain>
    </source>
</reference>
<dbReference type="SMART" id="SM00360">
    <property type="entry name" value="RRM"/>
    <property type="match status" value="1"/>
</dbReference>
<dbReference type="InterPro" id="IPR012677">
    <property type="entry name" value="Nucleotide-bd_a/b_plait_sf"/>
</dbReference>
<dbReference type="InterPro" id="IPR035979">
    <property type="entry name" value="RBD_domain_sf"/>
</dbReference>
<keyword evidence="1 2" id="KW-0694">RNA-binding</keyword>
<organism evidence="5 6">
    <name type="scientific">Daphnia magna</name>
    <dbReference type="NCBI Taxonomy" id="35525"/>
    <lineage>
        <taxon>Eukaryota</taxon>
        <taxon>Metazoa</taxon>
        <taxon>Ecdysozoa</taxon>
        <taxon>Arthropoda</taxon>
        <taxon>Crustacea</taxon>
        <taxon>Branchiopoda</taxon>
        <taxon>Diplostraca</taxon>
        <taxon>Cladocera</taxon>
        <taxon>Anomopoda</taxon>
        <taxon>Daphniidae</taxon>
        <taxon>Daphnia</taxon>
    </lineage>
</organism>